<reference evidence="9" key="1">
    <citation type="submission" date="2020-12" db="EMBL/GenBank/DDBJ databases">
        <authorList>
            <person name="Iha C."/>
        </authorList>
    </citation>
    <scope>NUCLEOTIDE SEQUENCE</scope>
</reference>
<evidence type="ECO:0000256" key="6">
    <source>
        <dbReference type="ARBA" id="ARBA00023033"/>
    </source>
</evidence>
<keyword evidence="2" id="KW-0285">Flavoprotein</keyword>
<dbReference type="Proteomes" id="UP000708148">
    <property type="component" value="Unassembled WGS sequence"/>
</dbReference>
<accession>A0A8S1IP18</accession>
<dbReference type="SUPFAM" id="SSF51905">
    <property type="entry name" value="FAD/NAD(P)-binding domain"/>
    <property type="match status" value="1"/>
</dbReference>
<proteinExistence type="predicted"/>
<keyword evidence="5" id="KW-0560">Oxidoreductase</keyword>
<dbReference type="Gene3D" id="3.50.50.60">
    <property type="entry name" value="FAD/NAD(P)-binding domain"/>
    <property type="match status" value="1"/>
</dbReference>
<sequence length="367" mass="39142">MHLKVELPDSAPQAVVNRDVLGHALHTHGERRHPGSIEYNFGAKIVGVDFEGRVARFETECGVEERGYDLLVGADGCWSRVRREMEAAGFLTCRQERQGGSNRVFEVDDLPGAREDWARCTHLWIQNLPQMGMMAQPTPRGRLRLIVGTVRDHLFADPGDDDADRFAAVEAGMRASFPDLFDGRDLPPGLAARLAGQEPIHRGVSTACSAFHGGDAAVLVGDAAHSMWPNAGEGCNAALEGAAELAGAIEAHGGDLAAALPAYSAAWKPQAEAAIAMSGRNPMRPLQVGPWGPAGALFADDRGLLLVFAGWRAISGSALGRNWTPPGKVTIFFCDSGLFLFATVPGTVVFATVAQLFFFASVAMTNV</sequence>
<dbReference type="GO" id="GO:0004502">
    <property type="term" value="F:kynurenine 3-monooxygenase activity"/>
    <property type="evidence" value="ECO:0007669"/>
    <property type="project" value="TreeGrafter"/>
</dbReference>
<dbReference type="Pfam" id="PF01494">
    <property type="entry name" value="FAD_binding_3"/>
    <property type="match status" value="1"/>
</dbReference>
<dbReference type="EMBL" id="CAJHUC010000428">
    <property type="protein sequence ID" value="CAD7696061.1"/>
    <property type="molecule type" value="Genomic_DNA"/>
</dbReference>
<comment type="caution">
    <text evidence="9">The sequence shown here is derived from an EMBL/GenBank/DDBJ whole genome shotgun (WGS) entry which is preliminary data.</text>
</comment>
<evidence type="ECO:0000256" key="4">
    <source>
        <dbReference type="ARBA" id="ARBA00022857"/>
    </source>
</evidence>
<dbReference type="OrthoDB" id="10053569at2759"/>
<feature type="domain" description="FAD-binding" evidence="8">
    <location>
        <begin position="69"/>
        <end position="275"/>
    </location>
</feature>
<evidence type="ECO:0000313" key="9">
    <source>
        <dbReference type="EMBL" id="CAD7696061.1"/>
    </source>
</evidence>
<dbReference type="GO" id="GO:0071949">
    <property type="term" value="F:FAD binding"/>
    <property type="evidence" value="ECO:0007669"/>
    <property type="project" value="InterPro"/>
</dbReference>
<evidence type="ECO:0000259" key="8">
    <source>
        <dbReference type="Pfam" id="PF01494"/>
    </source>
</evidence>
<keyword evidence="7" id="KW-0812">Transmembrane</keyword>
<evidence type="ECO:0000256" key="1">
    <source>
        <dbReference type="ARBA" id="ARBA00001974"/>
    </source>
</evidence>
<keyword evidence="10" id="KW-1185">Reference proteome</keyword>
<dbReference type="PRINTS" id="PR00420">
    <property type="entry name" value="RNGMNOXGNASE"/>
</dbReference>
<keyword evidence="7" id="KW-1133">Transmembrane helix</keyword>
<dbReference type="GO" id="GO:0070189">
    <property type="term" value="P:kynurenine metabolic process"/>
    <property type="evidence" value="ECO:0007669"/>
    <property type="project" value="TreeGrafter"/>
</dbReference>
<keyword evidence="6" id="KW-0503">Monooxygenase</keyword>
<evidence type="ECO:0000256" key="2">
    <source>
        <dbReference type="ARBA" id="ARBA00022630"/>
    </source>
</evidence>
<protein>
    <recommendedName>
        <fullName evidence="8">FAD-binding domain-containing protein</fullName>
    </recommendedName>
</protein>
<dbReference type="InterPro" id="IPR036188">
    <property type="entry name" value="FAD/NAD-bd_sf"/>
</dbReference>
<dbReference type="AlphaFoldDB" id="A0A8S1IP18"/>
<evidence type="ECO:0000313" key="10">
    <source>
        <dbReference type="Proteomes" id="UP000708148"/>
    </source>
</evidence>
<gene>
    <name evidence="9" type="ORF">OSTQU699_LOCUS1422</name>
</gene>
<dbReference type="InterPro" id="IPR002938">
    <property type="entry name" value="FAD-bd"/>
</dbReference>
<keyword evidence="4" id="KW-0521">NADP</keyword>
<dbReference type="PANTHER" id="PTHR46028">
    <property type="entry name" value="KYNURENINE 3-MONOOXYGENASE"/>
    <property type="match status" value="1"/>
</dbReference>
<evidence type="ECO:0000256" key="3">
    <source>
        <dbReference type="ARBA" id="ARBA00022827"/>
    </source>
</evidence>
<organism evidence="9 10">
    <name type="scientific">Ostreobium quekettii</name>
    <dbReference type="NCBI Taxonomy" id="121088"/>
    <lineage>
        <taxon>Eukaryota</taxon>
        <taxon>Viridiplantae</taxon>
        <taxon>Chlorophyta</taxon>
        <taxon>core chlorophytes</taxon>
        <taxon>Ulvophyceae</taxon>
        <taxon>TCBD clade</taxon>
        <taxon>Bryopsidales</taxon>
        <taxon>Ostreobineae</taxon>
        <taxon>Ostreobiaceae</taxon>
        <taxon>Ostreobium</taxon>
    </lineage>
</organism>
<name>A0A8S1IP18_9CHLO</name>
<keyword evidence="7" id="KW-0472">Membrane</keyword>
<comment type="cofactor">
    <cofactor evidence="1">
        <name>FAD</name>
        <dbReference type="ChEBI" id="CHEBI:57692"/>
    </cofactor>
</comment>
<keyword evidence="3" id="KW-0274">FAD</keyword>
<feature type="transmembrane region" description="Helical" evidence="7">
    <location>
        <begin position="338"/>
        <end position="363"/>
    </location>
</feature>
<evidence type="ECO:0000256" key="7">
    <source>
        <dbReference type="SAM" id="Phobius"/>
    </source>
</evidence>
<evidence type="ECO:0000256" key="5">
    <source>
        <dbReference type="ARBA" id="ARBA00023002"/>
    </source>
</evidence>
<dbReference type="PANTHER" id="PTHR46028:SF2">
    <property type="entry name" value="KYNURENINE 3-MONOOXYGENASE"/>
    <property type="match status" value="1"/>
</dbReference>